<reference evidence="9" key="1">
    <citation type="submission" date="2025-08" db="UniProtKB">
        <authorList>
            <consortium name="RefSeq"/>
        </authorList>
    </citation>
    <scope>IDENTIFICATION</scope>
</reference>
<protein>
    <submittedName>
        <fullName evidence="9">Prostatic spermine-binding protein-like</fullName>
    </submittedName>
</protein>
<dbReference type="GO" id="GO:0042981">
    <property type="term" value="P:regulation of apoptotic process"/>
    <property type="evidence" value="ECO:0007669"/>
    <property type="project" value="InterPro"/>
</dbReference>
<keyword evidence="4" id="KW-0391">Immunity</keyword>
<comment type="subcellular location">
    <subcellularLocation>
        <location evidence="1">Cytoplasm</location>
        <location evidence="1">Cytosol</location>
    </subcellularLocation>
</comment>
<dbReference type="RefSeq" id="XP_031436393.1">
    <property type="nucleotide sequence ID" value="XM_031580533.2"/>
</dbReference>
<dbReference type="InterPro" id="IPR011029">
    <property type="entry name" value="DEATH-like_dom_sf"/>
</dbReference>
<proteinExistence type="predicted"/>
<evidence type="ECO:0000256" key="4">
    <source>
        <dbReference type="ARBA" id="ARBA00022859"/>
    </source>
</evidence>
<name>A0A6P8GAP8_CLUHA</name>
<keyword evidence="2" id="KW-0963">Cytoplasm</keyword>
<dbReference type="GeneID" id="116223504"/>
<evidence type="ECO:0000259" key="7">
    <source>
        <dbReference type="PROSITE" id="PS50209"/>
    </source>
</evidence>
<keyword evidence="8" id="KW-1185">Reference proteome</keyword>
<dbReference type="GO" id="GO:0045087">
    <property type="term" value="P:innate immune response"/>
    <property type="evidence" value="ECO:0007669"/>
    <property type="project" value="UniProtKB-KW"/>
</dbReference>
<dbReference type="Pfam" id="PF00619">
    <property type="entry name" value="CARD"/>
    <property type="match status" value="1"/>
</dbReference>
<dbReference type="InterPro" id="IPR033516">
    <property type="entry name" value="CARD8/ASC/NALP1_CARD"/>
</dbReference>
<evidence type="ECO:0000313" key="9">
    <source>
        <dbReference type="RefSeq" id="XP_031436393.1"/>
    </source>
</evidence>
<dbReference type="PANTHER" id="PTHR46985:SF2">
    <property type="entry name" value="APOPTOSIS-ASSOCIATED SPECK-LIKE PROTEIN CONTAINING A CARD"/>
    <property type="match status" value="1"/>
</dbReference>
<feature type="region of interest" description="Disordered" evidence="6">
    <location>
        <begin position="86"/>
        <end position="223"/>
    </location>
</feature>
<sequence>MDLTNHNVKFVDLHKAELIQKVTMVMPLSDKLQSKGMLHEEAYAEIRAEKTRQEKMRRLFDAMQSGGMKSAFYTLLQEIEPHLLKDLGENSSNKRKRSLSPFTSESQPKRRHSDPYVPQSKSSMATTQKSASTANDYNDDDDDDSEDSKDSDYEFDDEYDCDDLVLDDDDDDEEEKEGESQEDEVDYDDLVLDDDDDDEEEEKEGESQEDESQAKGQQHHYPS</sequence>
<dbReference type="SUPFAM" id="SSF47986">
    <property type="entry name" value="DEATH domain"/>
    <property type="match status" value="1"/>
</dbReference>
<dbReference type="KEGG" id="char:116223504"/>
<dbReference type="Proteomes" id="UP000515152">
    <property type="component" value="Chromosome 14"/>
</dbReference>
<feature type="compositionally biased region" description="Acidic residues" evidence="6">
    <location>
        <begin position="137"/>
        <end position="211"/>
    </location>
</feature>
<feature type="compositionally biased region" description="Polar residues" evidence="6">
    <location>
        <begin position="119"/>
        <end position="136"/>
    </location>
</feature>
<dbReference type="AlphaFoldDB" id="A0A6P8GAP8"/>
<accession>A0A6P8GAP8</accession>
<keyword evidence="3" id="KW-0399">Innate immunity</keyword>
<dbReference type="FunFam" id="1.10.533.10:FF:000013">
    <property type="entry name" value="Apoptosis-associated speck-like protein containing a CARD"/>
    <property type="match status" value="1"/>
</dbReference>
<keyword evidence="5" id="KW-0395">Inflammatory response</keyword>
<dbReference type="GO" id="GO:0006954">
    <property type="term" value="P:inflammatory response"/>
    <property type="evidence" value="ECO:0007669"/>
    <property type="project" value="UniProtKB-KW"/>
</dbReference>
<evidence type="ECO:0000256" key="6">
    <source>
        <dbReference type="SAM" id="MobiDB-lite"/>
    </source>
</evidence>
<dbReference type="CDD" id="cd08330">
    <property type="entry name" value="CARD_ASC_NALP1"/>
    <property type="match status" value="1"/>
</dbReference>
<dbReference type="PANTHER" id="PTHR46985">
    <property type="entry name" value="NACHT, LRR AND PYD DOMAINS-CONTAINING PROTEIN 1"/>
    <property type="match status" value="1"/>
</dbReference>
<dbReference type="OrthoDB" id="8891580at2759"/>
<dbReference type="GO" id="GO:0005829">
    <property type="term" value="C:cytosol"/>
    <property type="evidence" value="ECO:0007669"/>
    <property type="project" value="UniProtKB-SubCell"/>
</dbReference>
<organism evidence="8 9">
    <name type="scientific">Clupea harengus</name>
    <name type="common">Atlantic herring</name>
    <dbReference type="NCBI Taxonomy" id="7950"/>
    <lineage>
        <taxon>Eukaryota</taxon>
        <taxon>Metazoa</taxon>
        <taxon>Chordata</taxon>
        <taxon>Craniata</taxon>
        <taxon>Vertebrata</taxon>
        <taxon>Euteleostomi</taxon>
        <taxon>Actinopterygii</taxon>
        <taxon>Neopterygii</taxon>
        <taxon>Teleostei</taxon>
        <taxon>Clupei</taxon>
        <taxon>Clupeiformes</taxon>
        <taxon>Clupeoidei</taxon>
        <taxon>Clupeidae</taxon>
        <taxon>Clupea</taxon>
    </lineage>
</organism>
<evidence type="ECO:0000256" key="1">
    <source>
        <dbReference type="ARBA" id="ARBA00004514"/>
    </source>
</evidence>
<evidence type="ECO:0000256" key="2">
    <source>
        <dbReference type="ARBA" id="ARBA00022490"/>
    </source>
</evidence>
<dbReference type="InterPro" id="IPR051249">
    <property type="entry name" value="NLRP_Inflammasome"/>
</dbReference>
<dbReference type="InterPro" id="IPR001315">
    <property type="entry name" value="CARD"/>
</dbReference>
<dbReference type="PROSITE" id="PS50209">
    <property type="entry name" value="CARD"/>
    <property type="match status" value="1"/>
</dbReference>
<evidence type="ECO:0000256" key="5">
    <source>
        <dbReference type="ARBA" id="ARBA00023198"/>
    </source>
</evidence>
<evidence type="ECO:0000313" key="8">
    <source>
        <dbReference type="Proteomes" id="UP000515152"/>
    </source>
</evidence>
<feature type="domain" description="CARD" evidence="7">
    <location>
        <begin position="3"/>
        <end position="67"/>
    </location>
</feature>
<gene>
    <name evidence="9" type="primary">LOC116223504</name>
</gene>
<dbReference type="Gene3D" id="1.10.533.10">
    <property type="entry name" value="Death Domain, Fas"/>
    <property type="match status" value="1"/>
</dbReference>
<evidence type="ECO:0000256" key="3">
    <source>
        <dbReference type="ARBA" id="ARBA00022588"/>
    </source>
</evidence>